<gene>
    <name evidence="1" type="ORF">IF651_06550</name>
</gene>
<evidence type="ECO:0000313" key="1">
    <source>
        <dbReference type="EMBL" id="MBD8078714.1"/>
    </source>
</evidence>
<accession>A0A927IZL3</accession>
<dbReference type="InterPro" id="IPR006311">
    <property type="entry name" value="TAT_signal"/>
</dbReference>
<evidence type="ECO:0000313" key="2">
    <source>
        <dbReference type="Proteomes" id="UP000610846"/>
    </source>
</evidence>
<comment type="caution">
    <text evidence="1">The sequence shown here is derived from an EMBL/GenBank/DDBJ whole genome shotgun (WGS) entry which is preliminary data.</text>
</comment>
<dbReference type="RefSeq" id="WP_191828304.1">
    <property type="nucleotide sequence ID" value="NZ_JACYHB010000004.1"/>
</dbReference>
<sequence length="243" mass="24878">MSPSPTPAPRAARPSPSRRFLVVSLAVVVAVVGLGAGIALAGGLERDTSGAGTHRSVAAGETVATGAFDLTVTSWATTDTIGPDPEADVDALAEAGADAWLVVVLDVLDTDTTTRTLNAAAVTLPADLPGGLELAADVTSSRAETTLLVRDGHGFPAFQPGLTEQVLLAWPVRGDAGGATELDVSLPLYVYRDMYIGGGRRWAETGEDVAVRVPSGEVPTVQDPSVPLDDLWAVEPDDEGAGT</sequence>
<protein>
    <submittedName>
        <fullName evidence="1">Uncharacterized protein</fullName>
    </submittedName>
</protein>
<dbReference type="EMBL" id="JACYHB010000004">
    <property type="protein sequence ID" value="MBD8078714.1"/>
    <property type="molecule type" value="Genomic_DNA"/>
</dbReference>
<proteinExistence type="predicted"/>
<keyword evidence="2" id="KW-1185">Reference proteome</keyword>
<reference evidence="1" key="1">
    <citation type="journal article" date="2018" name="Curr. Microbiol.">
        <title>Cellulosimicrobium arenosum sp. nov., Isolated from Marine Sediment Sand.</title>
        <authorList>
            <person name="Oh M."/>
            <person name="Kim J.H."/>
            <person name="Yoon J.H."/>
            <person name="Schumann P."/>
            <person name="Kim W."/>
        </authorList>
    </citation>
    <scope>NUCLEOTIDE SEQUENCE</scope>
    <source>
        <strain evidence="1">KCTC 49039</strain>
    </source>
</reference>
<dbReference type="PROSITE" id="PS51318">
    <property type="entry name" value="TAT"/>
    <property type="match status" value="1"/>
</dbReference>
<name>A0A927IZL3_9MICO</name>
<dbReference type="Proteomes" id="UP000610846">
    <property type="component" value="Unassembled WGS sequence"/>
</dbReference>
<organism evidence="1 2">
    <name type="scientific">Cellulosimicrobium arenosum</name>
    <dbReference type="NCBI Taxonomy" id="2708133"/>
    <lineage>
        <taxon>Bacteria</taxon>
        <taxon>Bacillati</taxon>
        <taxon>Actinomycetota</taxon>
        <taxon>Actinomycetes</taxon>
        <taxon>Micrococcales</taxon>
        <taxon>Promicromonosporaceae</taxon>
        <taxon>Cellulosimicrobium</taxon>
    </lineage>
</organism>
<reference evidence="1" key="2">
    <citation type="submission" date="2020-09" db="EMBL/GenBank/DDBJ databases">
        <authorList>
            <person name="Yu Y."/>
        </authorList>
    </citation>
    <scope>NUCLEOTIDE SEQUENCE</scope>
    <source>
        <strain evidence="1">KCTC 49039</strain>
    </source>
</reference>
<dbReference type="AlphaFoldDB" id="A0A927IZL3"/>